<evidence type="ECO:0000313" key="7">
    <source>
        <dbReference type="Proteomes" id="UP001408789"/>
    </source>
</evidence>
<dbReference type="InterPro" id="IPR056755">
    <property type="entry name" value="DSRM_2"/>
</dbReference>
<dbReference type="Pfam" id="PF13249">
    <property type="entry name" value="SQHop_cyclase_N"/>
    <property type="match status" value="1"/>
</dbReference>
<evidence type="ECO:0000256" key="2">
    <source>
        <dbReference type="ARBA" id="ARBA00022737"/>
    </source>
</evidence>
<dbReference type="GO" id="GO:0003755">
    <property type="term" value="F:peptidyl-prolyl cis-trans isomerase activity"/>
    <property type="evidence" value="ECO:0007669"/>
    <property type="project" value="InterPro"/>
</dbReference>
<dbReference type="PROSITE" id="PS01074">
    <property type="entry name" value="TERPENE_SYNTHASES"/>
    <property type="match status" value="1"/>
</dbReference>
<comment type="similarity">
    <text evidence="1">Belongs to the terpene cyclase/mutase family.</text>
</comment>
<dbReference type="Pfam" id="PF18441">
    <property type="entry name" value="Hen1_Lam_C"/>
    <property type="match status" value="1"/>
</dbReference>
<dbReference type="EMBL" id="JBCNJP010000025">
    <property type="protein sequence ID" value="KAK9056081.1"/>
    <property type="molecule type" value="Genomic_DNA"/>
</dbReference>
<dbReference type="InterPro" id="IPR018333">
    <property type="entry name" value="Squalene_cyclase"/>
</dbReference>
<dbReference type="GO" id="GO:0005811">
    <property type="term" value="C:lipid droplet"/>
    <property type="evidence" value="ECO:0007669"/>
    <property type="project" value="InterPro"/>
</dbReference>
<dbReference type="InterPro" id="IPR008930">
    <property type="entry name" value="Terpenoid_cyclase/PrenylTrfase"/>
</dbReference>
<dbReference type="GO" id="GO:0016104">
    <property type="term" value="P:triterpenoid biosynthetic process"/>
    <property type="evidence" value="ECO:0007669"/>
    <property type="project" value="InterPro"/>
</dbReference>
<gene>
    <name evidence="6" type="ORF">SSX86_027168</name>
</gene>
<comment type="caution">
    <text evidence="6">The sequence shown here is derived from an EMBL/GenBank/DDBJ whole genome shotgun (WGS) entry which is preliminary data.</text>
</comment>
<organism evidence="6 7">
    <name type="scientific">Deinandra increscens subsp. villosa</name>
    <dbReference type="NCBI Taxonomy" id="3103831"/>
    <lineage>
        <taxon>Eukaryota</taxon>
        <taxon>Viridiplantae</taxon>
        <taxon>Streptophyta</taxon>
        <taxon>Embryophyta</taxon>
        <taxon>Tracheophyta</taxon>
        <taxon>Spermatophyta</taxon>
        <taxon>Magnoliopsida</taxon>
        <taxon>eudicotyledons</taxon>
        <taxon>Gunneridae</taxon>
        <taxon>Pentapetalae</taxon>
        <taxon>asterids</taxon>
        <taxon>campanulids</taxon>
        <taxon>Asterales</taxon>
        <taxon>Asteraceae</taxon>
        <taxon>Asteroideae</taxon>
        <taxon>Heliantheae alliance</taxon>
        <taxon>Madieae</taxon>
        <taxon>Madiinae</taxon>
        <taxon>Deinandra</taxon>
    </lineage>
</organism>
<accession>A0AAP0CG77</accession>
<dbReference type="Pfam" id="PF17842">
    <property type="entry name" value="dsRBD2"/>
    <property type="match status" value="2"/>
</dbReference>
<dbReference type="Gene3D" id="3.10.50.40">
    <property type="match status" value="1"/>
</dbReference>
<keyword evidence="7" id="KW-1185">Reference proteome</keyword>
<dbReference type="Pfam" id="PF13243">
    <property type="entry name" value="SQHop_cyclase_C"/>
    <property type="match status" value="1"/>
</dbReference>
<keyword evidence="2" id="KW-0677">Repeat</keyword>
<evidence type="ECO:0000313" key="6">
    <source>
        <dbReference type="EMBL" id="KAK9056081.1"/>
    </source>
</evidence>
<dbReference type="InterPro" id="IPR032696">
    <property type="entry name" value="SQ_cyclase_C"/>
</dbReference>
<dbReference type="Pfam" id="PF21224">
    <property type="entry name" value="Hen1_LCD"/>
    <property type="match status" value="1"/>
</dbReference>
<dbReference type="PANTHER" id="PTHR11764:SF65">
    <property type="entry name" value="TERPENE CYCLASE_MUTASE FAMILY MEMBER"/>
    <property type="match status" value="1"/>
</dbReference>
<dbReference type="InterPro" id="IPR040813">
    <property type="entry name" value="Hen1_Lam_C"/>
</dbReference>
<dbReference type="GO" id="GO:0042300">
    <property type="term" value="F:beta-amyrin synthase activity"/>
    <property type="evidence" value="ECO:0007669"/>
    <property type="project" value="TreeGrafter"/>
</dbReference>
<dbReference type="InterPro" id="IPR040870">
    <property type="entry name" value="HEN1_dsRBD2"/>
</dbReference>
<dbReference type="InterPro" id="IPR046357">
    <property type="entry name" value="PPIase_dom_sf"/>
</dbReference>
<protein>
    <recommendedName>
        <fullName evidence="5">HTH La-type RNA-binding domain-containing protein</fullName>
    </recommendedName>
</protein>
<evidence type="ECO:0000256" key="4">
    <source>
        <dbReference type="PROSITE-ProRule" id="PRU00332"/>
    </source>
</evidence>
<feature type="domain" description="HTH La-type RNA-binding" evidence="5">
    <location>
        <begin position="647"/>
        <end position="758"/>
    </location>
</feature>
<reference evidence="6 7" key="1">
    <citation type="submission" date="2024-04" db="EMBL/GenBank/DDBJ databases">
        <title>The reference genome of an endangered Asteraceae, Deinandra increscens subsp. villosa, native to the Central Coast of California.</title>
        <authorList>
            <person name="Guilliams M."/>
            <person name="Hasenstab-Lehman K."/>
            <person name="Meyer R."/>
            <person name="Mcevoy S."/>
        </authorList>
    </citation>
    <scope>NUCLEOTIDE SEQUENCE [LARGE SCALE GENOMIC DNA]</scope>
    <source>
        <tissue evidence="6">Leaf</tissue>
    </source>
</reference>
<sequence length="1426" mass="160538">MWKLKIGEKNGKLEIGDGNGDEYLYSTNDFVGRQIWEFDLDTGTQEERDHIERLREQFLINKKKLDNHCCGDLLMRTQLIKESGIDLVSEPPARLEDEEDVNYEAVTIAVKKAVRLNRAIQAWDGHWPAENSGPLFFTPPLNEDGGWGFYVSGKSTMIGSALNYVALRLLGEPESESEHDVDMDGEITLARARKWILDHGGATSIPSWGKVYLAVLGVYEWEGCNPLPPEFWLFPSFLPYHPAKMWCYCRTTYMPMSYLYGKSYHGPITDLVLSLRKEIHTIPYHQIDWNKQRHNCCKALQMMSFYAEDPNGIDFKRHLARIPDYLWVAEDGMKMQSFGSQLWDCALITRAILASNMVDEYGDSLKKAHFYLKESQIKENPKGDFTKMCRQFTKGAWTFSDQDHGWVVSDCTAEALKMLNPSELFADIVVEKEHVECTGSIIQALQEFKKLHPGHRQKEIEVAIKKGIYFLENKQQDDGSWYGYWGVCFLYGTCFVLQGLVSCGKTYENSETVRKAVKFLLSTQNLEGGWGESFESCPQEAGLGFKVKLLLQEMGKRFAGGGSSKKEVVNPKAIIHQRFGDKARYNIEEVQDSSSNGCPGLIIPQKGPCLYRCSLQLPEFSVESDIFKRKKDAMQSAAEKALEKLSDPPVEDPSDQLVSRLSYLFSNEFYSTCHPLSGHFRAALQRAGSLNGFVPISVMSIFDSKLSNLCKSIKPETESKPLEVMSIIMNAATSLSEPVLISEEFISLKRTSPYPPEVLESIEVCCEEETYVKVIRVPYSGEKVVEPLTLDVSANKYYLDVIARELGAADASMVLLSRCIGKSSSETRLYSHGPNSCQWDKEQDFENASYLNARASYLSGQDIYGDAILATIGYTWRSCDLFHEDVSPCTYYRLLMNKVPTGIYKLSREAVLVAELPPKFGTRSNWRGLLPRDILCTFCRQHQLPQPVFSLIVTNNVPEEISRCEVKIFSKGQNLILHHYPPEAFKKQNDAIQNASLRILSWLNNYLKKLNTPQEDLTSCGNGLDLDFYPEHISKELNFFSLVHKNLLTTNETNQSNRVDTTCSYKIDGPDSEVYASNGCLVCVCYSVFLVKGGEKELLEKNDEFEFELGSEAIIPEFEVAVAQMGVGQSACFEVELPSQELIFAANGDPARVLSLLSSCGCRLEYSTTLLRVTEPPEDRMEKAFFSPFFIKTTLLLVLWQVDFGCGSGSLLDSLLDYPTSLERIIGVDISIKALARAAKTLHSKLSNSSINPVQSSGLKSALLLDGSITTFDSRLYGCDIGTCLEVIEHVSEDEATLFGNVVLSSFCPKILIVSTPNYEYNGILQKSTTQTQEEDEDQNSSKPCKFRNFDHKFEWTREQFQVWASDLAGKHNYSVEFSGVGGTEGVEPGFASQIAVFKRRSELPKCGNLAAVPYDVVWDWRSTDI</sequence>
<dbReference type="Pfam" id="PF24995">
    <property type="entry name" value="DSRM_2"/>
    <property type="match status" value="1"/>
</dbReference>
<dbReference type="Gene3D" id="3.30.160.20">
    <property type="match status" value="1"/>
</dbReference>
<dbReference type="Gene3D" id="1.50.10.20">
    <property type="match status" value="2"/>
</dbReference>
<dbReference type="PANTHER" id="PTHR11764">
    <property type="entry name" value="TERPENE CYCLASE/MUTASE FAMILY MEMBER"/>
    <property type="match status" value="1"/>
</dbReference>
<dbReference type="SUPFAM" id="SSF48239">
    <property type="entry name" value="Terpenoid cyclases/Protein prenyltransferases"/>
    <property type="match status" value="2"/>
</dbReference>
<name>A0AAP0CG77_9ASTR</name>
<dbReference type="SUPFAM" id="SSF54534">
    <property type="entry name" value="FKBP-like"/>
    <property type="match status" value="1"/>
</dbReference>
<proteinExistence type="inferred from homology"/>
<dbReference type="SUPFAM" id="SSF53335">
    <property type="entry name" value="S-adenosyl-L-methionine-dependent methyltransferases"/>
    <property type="match status" value="1"/>
</dbReference>
<dbReference type="InterPro" id="IPR032697">
    <property type="entry name" value="SQ_cyclase_N"/>
</dbReference>
<dbReference type="Proteomes" id="UP001408789">
    <property type="component" value="Unassembled WGS sequence"/>
</dbReference>
<dbReference type="InterPro" id="IPR006630">
    <property type="entry name" value="La_HTH"/>
</dbReference>
<dbReference type="PROSITE" id="PS50961">
    <property type="entry name" value="HTH_LA"/>
    <property type="match status" value="1"/>
</dbReference>
<keyword evidence="3 4" id="KW-0694">RNA-binding</keyword>
<evidence type="ECO:0000256" key="3">
    <source>
        <dbReference type="ARBA" id="ARBA00022884"/>
    </source>
</evidence>
<dbReference type="Gene3D" id="3.40.50.150">
    <property type="entry name" value="Vaccinia Virus protein VP39"/>
    <property type="match status" value="1"/>
</dbReference>
<evidence type="ECO:0000259" key="5">
    <source>
        <dbReference type="PROSITE" id="PS50961"/>
    </source>
</evidence>
<dbReference type="InterPro" id="IPR002365">
    <property type="entry name" value="Terpene_synthase_CS"/>
</dbReference>
<dbReference type="InterPro" id="IPR029063">
    <property type="entry name" value="SAM-dependent_MTases_sf"/>
</dbReference>
<evidence type="ECO:0000256" key="1">
    <source>
        <dbReference type="ARBA" id="ARBA00009755"/>
    </source>
</evidence>
<dbReference type="GO" id="GO:0003723">
    <property type="term" value="F:RNA binding"/>
    <property type="evidence" value="ECO:0007669"/>
    <property type="project" value="UniProtKB-UniRule"/>
</dbReference>